<protein>
    <recommendedName>
        <fullName evidence="3">Peptidase C39-like domain-containing protein</fullName>
    </recommendedName>
</protein>
<name>A0ABY4GE97_9BACT</name>
<dbReference type="Gene3D" id="3.90.70.10">
    <property type="entry name" value="Cysteine proteinases"/>
    <property type="match status" value="1"/>
</dbReference>
<geneLocation type="plasmid" evidence="1 2">
    <name>unnamed4</name>
</geneLocation>
<organism evidence="1 2">
    <name type="scientific">Hymenobacter volaticus</name>
    <dbReference type="NCBI Taxonomy" id="2932254"/>
    <lineage>
        <taxon>Bacteria</taxon>
        <taxon>Pseudomonadati</taxon>
        <taxon>Bacteroidota</taxon>
        <taxon>Cytophagia</taxon>
        <taxon>Cytophagales</taxon>
        <taxon>Hymenobacteraceae</taxon>
        <taxon>Hymenobacter</taxon>
    </lineage>
</organism>
<dbReference type="EMBL" id="CP095065">
    <property type="protein sequence ID" value="UOQ69246.1"/>
    <property type="molecule type" value="Genomic_DNA"/>
</dbReference>
<dbReference type="Proteomes" id="UP000830401">
    <property type="component" value="Plasmid unnamed4"/>
</dbReference>
<evidence type="ECO:0008006" key="3">
    <source>
        <dbReference type="Google" id="ProtNLM"/>
    </source>
</evidence>
<keyword evidence="2" id="KW-1185">Reference proteome</keyword>
<reference evidence="1" key="1">
    <citation type="submission" date="2022-04" db="EMBL/GenBank/DDBJ databases">
        <title>Hymenobacter sp. isolated from the air.</title>
        <authorList>
            <person name="Won M."/>
            <person name="Lee C.-M."/>
            <person name="Woen H.-Y."/>
            <person name="Kwon S.-W."/>
        </authorList>
    </citation>
    <scope>NUCLEOTIDE SEQUENCE</scope>
    <source>
        <strain evidence="1">5420S-77</strain>
        <plasmid evidence="1">unnamed4</plasmid>
    </source>
</reference>
<keyword evidence="1" id="KW-0614">Plasmid</keyword>
<evidence type="ECO:0000313" key="2">
    <source>
        <dbReference type="Proteomes" id="UP000830401"/>
    </source>
</evidence>
<dbReference type="RefSeq" id="WP_245127001.1">
    <property type="nucleotide sequence ID" value="NZ_CP095065.1"/>
</dbReference>
<sequence>MLEVRLFNPGLVENSLTAEHCVHACFQMLLRTRPGYQVFSFKKLDELMHKVPGKYTFEYNLVAEMPSLGFATEIIWEFDLFRLSNDPKEFFLDIYGKPIGEITIANSDLELLKLDAKRLYESTQVKITTRSATFEDIKLKILEGYYILCTINQRVLQADSGYVAHTILVYGFNDRGLIIHNPGPPSNDSAEIPWDLFNKAWACPDDKSRNIMAFKYNGNK</sequence>
<gene>
    <name evidence="1" type="ORF">MUN86_27725</name>
</gene>
<accession>A0ABY4GE97</accession>
<evidence type="ECO:0000313" key="1">
    <source>
        <dbReference type="EMBL" id="UOQ69246.1"/>
    </source>
</evidence>
<proteinExistence type="predicted"/>